<dbReference type="InterPro" id="IPR041899">
    <property type="entry name" value="MAGE_WH2"/>
</dbReference>
<accession>M5G310</accession>
<dbReference type="Pfam" id="PF01454">
    <property type="entry name" value="MAGE"/>
    <property type="match status" value="1"/>
</dbReference>
<feature type="compositionally biased region" description="Basic and acidic residues" evidence="1">
    <location>
        <begin position="295"/>
        <end position="317"/>
    </location>
</feature>
<dbReference type="InterPro" id="IPR002190">
    <property type="entry name" value="MHD_dom"/>
</dbReference>
<feature type="compositionally biased region" description="Acidic residues" evidence="1">
    <location>
        <begin position="274"/>
        <end position="285"/>
    </location>
</feature>
<dbReference type="Proteomes" id="UP000030653">
    <property type="component" value="Unassembled WGS sequence"/>
</dbReference>
<proteinExistence type="predicted"/>
<reference evidence="3 4" key="1">
    <citation type="journal article" date="2012" name="Science">
        <title>The Paleozoic origin of enzymatic lignin decomposition reconstructed from 31 fungal genomes.</title>
        <authorList>
            <person name="Floudas D."/>
            <person name="Binder M."/>
            <person name="Riley R."/>
            <person name="Barry K."/>
            <person name="Blanchette R.A."/>
            <person name="Henrissat B."/>
            <person name="Martinez A.T."/>
            <person name="Otillar R."/>
            <person name="Spatafora J.W."/>
            <person name="Yadav J.S."/>
            <person name="Aerts A."/>
            <person name="Benoit I."/>
            <person name="Boyd A."/>
            <person name="Carlson A."/>
            <person name="Copeland A."/>
            <person name="Coutinho P.M."/>
            <person name="de Vries R.P."/>
            <person name="Ferreira P."/>
            <person name="Findley K."/>
            <person name="Foster B."/>
            <person name="Gaskell J."/>
            <person name="Glotzer D."/>
            <person name="Gorecki P."/>
            <person name="Heitman J."/>
            <person name="Hesse C."/>
            <person name="Hori C."/>
            <person name="Igarashi K."/>
            <person name="Jurgens J.A."/>
            <person name="Kallen N."/>
            <person name="Kersten P."/>
            <person name="Kohler A."/>
            <person name="Kuees U."/>
            <person name="Kumar T.K.A."/>
            <person name="Kuo A."/>
            <person name="LaButti K."/>
            <person name="Larrondo L.F."/>
            <person name="Lindquist E."/>
            <person name="Ling A."/>
            <person name="Lombard V."/>
            <person name="Lucas S."/>
            <person name="Lundell T."/>
            <person name="Martin R."/>
            <person name="McLaughlin D.J."/>
            <person name="Morgenstern I."/>
            <person name="Morin E."/>
            <person name="Murat C."/>
            <person name="Nagy L.G."/>
            <person name="Nolan M."/>
            <person name="Ohm R.A."/>
            <person name="Patyshakuliyeva A."/>
            <person name="Rokas A."/>
            <person name="Ruiz-Duenas F.J."/>
            <person name="Sabat G."/>
            <person name="Salamov A."/>
            <person name="Samejima M."/>
            <person name="Schmutz J."/>
            <person name="Slot J.C."/>
            <person name="St John F."/>
            <person name="Stenlid J."/>
            <person name="Sun H."/>
            <person name="Sun S."/>
            <person name="Syed K."/>
            <person name="Tsang A."/>
            <person name="Wiebenga A."/>
            <person name="Young D."/>
            <person name="Pisabarro A."/>
            <person name="Eastwood D.C."/>
            <person name="Martin F."/>
            <person name="Cullen D."/>
            <person name="Grigoriev I.V."/>
            <person name="Hibbett D.S."/>
        </authorList>
    </citation>
    <scope>NUCLEOTIDE SEQUENCE [LARGE SCALE GENOMIC DNA]</scope>
    <source>
        <strain evidence="3 4">DJM-731 SS1</strain>
    </source>
</reference>
<feature type="domain" description="MAGE" evidence="2">
    <location>
        <begin position="1"/>
        <end position="68"/>
    </location>
</feature>
<evidence type="ECO:0000259" key="2">
    <source>
        <dbReference type="PROSITE" id="PS50838"/>
    </source>
</evidence>
<dbReference type="RefSeq" id="XP_040625040.1">
    <property type="nucleotide sequence ID" value="XM_040767606.1"/>
</dbReference>
<dbReference type="InterPro" id="IPR041898">
    <property type="entry name" value="MAGE_WH1"/>
</dbReference>
<dbReference type="InterPro" id="IPR037445">
    <property type="entry name" value="MAGE"/>
</dbReference>
<dbReference type="GeneID" id="63682668"/>
<dbReference type="PANTHER" id="PTHR11736">
    <property type="entry name" value="MELANOMA-ASSOCIATED ANTIGEN MAGE ANTIGEN"/>
    <property type="match status" value="1"/>
</dbReference>
<feature type="region of interest" description="Disordered" evidence="1">
    <location>
        <begin position="210"/>
        <end position="238"/>
    </location>
</feature>
<evidence type="ECO:0000256" key="1">
    <source>
        <dbReference type="SAM" id="MobiDB-lite"/>
    </source>
</evidence>
<evidence type="ECO:0000313" key="4">
    <source>
        <dbReference type="Proteomes" id="UP000030653"/>
    </source>
</evidence>
<dbReference type="GO" id="GO:0005634">
    <property type="term" value="C:nucleus"/>
    <property type="evidence" value="ECO:0007669"/>
    <property type="project" value="TreeGrafter"/>
</dbReference>
<evidence type="ECO:0000313" key="3">
    <source>
        <dbReference type="EMBL" id="EJT98142.1"/>
    </source>
</evidence>
<organism evidence="3 4">
    <name type="scientific">Dacryopinax primogenitus (strain DJM 731)</name>
    <name type="common">Brown rot fungus</name>
    <dbReference type="NCBI Taxonomy" id="1858805"/>
    <lineage>
        <taxon>Eukaryota</taxon>
        <taxon>Fungi</taxon>
        <taxon>Dikarya</taxon>
        <taxon>Basidiomycota</taxon>
        <taxon>Agaricomycotina</taxon>
        <taxon>Dacrymycetes</taxon>
        <taxon>Dacrymycetales</taxon>
        <taxon>Dacrymycetaceae</taxon>
        <taxon>Dacryopinax</taxon>
    </lineage>
</organism>
<dbReference type="AlphaFoldDB" id="M5G310"/>
<dbReference type="Gene3D" id="1.10.10.1210">
    <property type="entry name" value="MAGE homology domain, winged helix WH2 motif"/>
    <property type="match status" value="1"/>
</dbReference>
<keyword evidence="4" id="KW-1185">Reference proteome</keyword>
<dbReference type="GO" id="GO:0006281">
    <property type="term" value="P:DNA repair"/>
    <property type="evidence" value="ECO:0007669"/>
    <property type="project" value="TreeGrafter"/>
</dbReference>
<dbReference type="OrthoDB" id="205198at2759"/>
<gene>
    <name evidence="3" type="ORF">DACRYDRAFT_102028</name>
</gene>
<dbReference type="PROSITE" id="PS50838">
    <property type="entry name" value="MAGE"/>
    <property type="match status" value="1"/>
</dbReference>
<feature type="region of interest" description="Disordered" evidence="1">
    <location>
        <begin position="273"/>
        <end position="317"/>
    </location>
</feature>
<dbReference type="STRING" id="1858805.M5G310"/>
<name>M5G310_DACPD</name>
<dbReference type="PANTHER" id="PTHR11736:SF14">
    <property type="entry name" value="NSE3 HOMOLOG, SMC5-SMC6 COMPLEX COMPONENT"/>
    <property type="match status" value="1"/>
</dbReference>
<sequence>MAADLVRLALFTEYKHGPLRRDEINKKVLGKYTRAFKTVFAAAQETLKDTFGMELVALKTAGHRERLVLEEADEAPDANGVTRKKIVPAGPRAWILRSCLSESIISAAAERDQSTAEAEEDEWLHLPDDPLRPERAPGTLIAWQSADDVGLQGLMFVILSLMLVNGRSMPDRIYASVPLTTASGKNVSLDTYLGTLTRLGYLDRTRTHLAALGTQAPPTQAPGRGRRGRGSDDVEEGDVSYEWRWGPRAEAEIGEKRAAEFIADVYLNRREEVQGIEDSDEEEEPQPTRRGKGRGKQDAASEKRRLKQARKEKDRREVQRILKEVERAAGGDLVA</sequence>
<dbReference type="HOGENOM" id="CLU_027982_0_1_1"/>
<protein>
    <recommendedName>
        <fullName evidence="2">MAGE domain-containing protein</fullName>
    </recommendedName>
</protein>
<dbReference type="EMBL" id="JH795874">
    <property type="protein sequence ID" value="EJT98142.1"/>
    <property type="molecule type" value="Genomic_DNA"/>
</dbReference>
<dbReference type="OMA" id="DANDAWI"/>
<dbReference type="SMART" id="SM01373">
    <property type="entry name" value="MAGE"/>
    <property type="match status" value="1"/>
</dbReference>
<dbReference type="Gene3D" id="1.10.10.1200">
    <property type="entry name" value="MAGE homology domain, winged helix WH1 motif"/>
    <property type="match status" value="1"/>
</dbReference>